<proteinExistence type="inferred from homology"/>
<evidence type="ECO:0000256" key="1">
    <source>
        <dbReference type="ARBA" id="ARBA00022490"/>
    </source>
</evidence>
<dbReference type="AlphaFoldDB" id="A0A1R3VPX6"/>
<dbReference type="PANTHER" id="PTHR39455:SF1">
    <property type="entry name" value="CELL DIVISION PROTEIN ZAPD"/>
    <property type="match status" value="1"/>
</dbReference>
<comment type="function">
    <text evidence="5">Cell division factor that enhances FtsZ-ring assembly. Directly interacts with FtsZ and promotes bundling of FtsZ protofilaments, with a reduction in FtsZ GTPase activity.</text>
</comment>
<gene>
    <name evidence="5" type="primary">zapD</name>
    <name evidence="7" type="ORF">SAMN05216526_0681</name>
</gene>
<accession>A0A1R3VPX6</accession>
<dbReference type="Proteomes" id="UP000223759">
    <property type="component" value="Unassembled WGS sequence"/>
</dbReference>
<dbReference type="InterPro" id="IPR036268">
    <property type="entry name" value="ZapD_sf"/>
</dbReference>
<dbReference type="Gene3D" id="2.60.440.10">
    <property type="entry name" value="YacF-like domains"/>
    <property type="match status" value="1"/>
</dbReference>
<keyword evidence="4 5" id="KW-0131">Cell cycle</keyword>
<comment type="similarity">
    <text evidence="5">Belongs to the ZapD family.</text>
</comment>
<dbReference type="SUPFAM" id="SSF160950">
    <property type="entry name" value="YacF-like"/>
    <property type="match status" value="1"/>
</dbReference>
<dbReference type="Gene3D" id="1.10.3900.10">
    <property type="entry name" value="YacF-like"/>
    <property type="match status" value="1"/>
</dbReference>
<feature type="coiled-coil region" evidence="6">
    <location>
        <begin position="50"/>
        <end position="80"/>
    </location>
</feature>
<keyword evidence="6" id="KW-0175">Coiled coil</keyword>
<evidence type="ECO:0000256" key="3">
    <source>
        <dbReference type="ARBA" id="ARBA00023210"/>
    </source>
</evidence>
<keyword evidence="3 5" id="KW-0717">Septation</keyword>
<dbReference type="RefSeq" id="WP_076754926.1">
    <property type="nucleotide sequence ID" value="NZ_CP023018.1"/>
</dbReference>
<dbReference type="NCBIfam" id="NF003656">
    <property type="entry name" value="PRK05287.1-4"/>
    <property type="match status" value="1"/>
</dbReference>
<dbReference type="InterPro" id="IPR027462">
    <property type="entry name" value="ZapD_C"/>
</dbReference>
<comment type="subcellular location">
    <subcellularLocation>
        <location evidence="5">Cytoplasm</location>
    </subcellularLocation>
    <text evidence="5">Localizes to mid-cell in an FtsZ-dependent manner.</text>
</comment>
<dbReference type="Pfam" id="PF07072">
    <property type="entry name" value="ZapD"/>
    <property type="match status" value="1"/>
</dbReference>
<dbReference type="EMBL" id="FTPK01000001">
    <property type="protein sequence ID" value="SIT66739.1"/>
    <property type="molecule type" value="Genomic_DNA"/>
</dbReference>
<organism evidence="7 8">
    <name type="scientific">Ectothiorhodosinus mongolicus</name>
    <dbReference type="NCBI Taxonomy" id="233100"/>
    <lineage>
        <taxon>Bacteria</taxon>
        <taxon>Pseudomonadati</taxon>
        <taxon>Pseudomonadota</taxon>
        <taxon>Gammaproteobacteria</taxon>
        <taxon>Chromatiales</taxon>
        <taxon>Ectothiorhodospiraceae</taxon>
        <taxon>Ectothiorhodosinus</taxon>
    </lineage>
</organism>
<dbReference type="STRING" id="233100.SAMN05216526_0681"/>
<dbReference type="HAMAP" id="MF_01092">
    <property type="entry name" value="ZapD"/>
    <property type="match status" value="1"/>
</dbReference>
<evidence type="ECO:0000313" key="8">
    <source>
        <dbReference type="Proteomes" id="UP000223759"/>
    </source>
</evidence>
<keyword evidence="8" id="KW-1185">Reference proteome</keyword>
<sequence>MSSSVIYEQPLNERIRMFMRLDALLARLGQTLAQDNINDTHHAIITLVELVALTARMDIKQELAKELERLNTNLVSLRERPNADVNRINTLIAQQRAWVDSILGFAGSMDQHTKENDLFNSIRQRLAVPGGTCAFDLPVYHHWLTRPSSERRQLIKHWASPFDVLKEPISSVLQLIRRSGQSETQTAHQGFYDQSLDGQRPWQLVRIALPHGSPLYPEVSAGRQRFNVRFLIAREDGQRACQTQEDVSFTLSCCAI</sequence>
<evidence type="ECO:0000313" key="7">
    <source>
        <dbReference type="EMBL" id="SIT66739.1"/>
    </source>
</evidence>
<dbReference type="GO" id="GO:0000917">
    <property type="term" value="P:division septum assembly"/>
    <property type="evidence" value="ECO:0007669"/>
    <property type="project" value="UniProtKB-KW"/>
</dbReference>
<dbReference type="InterPro" id="IPR009777">
    <property type="entry name" value="ZapD"/>
</dbReference>
<keyword evidence="1 5" id="KW-0963">Cytoplasm</keyword>
<dbReference type="GO" id="GO:0005737">
    <property type="term" value="C:cytoplasm"/>
    <property type="evidence" value="ECO:0007669"/>
    <property type="project" value="UniProtKB-SubCell"/>
</dbReference>
<dbReference type="PANTHER" id="PTHR39455">
    <property type="entry name" value="CELL DIVISION PROTEIN ZAPD"/>
    <property type="match status" value="1"/>
</dbReference>
<dbReference type="GO" id="GO:0032153">
    <property type="term" value="C:cell division site"/>
    <property type="evidence" value="ECO:0007669"/>
    <property type="project" value="TreeGrafter"/>
</dbReference>
<dbReference type="GO" id="GO:0043093">
    <property type="term" value="P:FtsZ-dependent cytokinesis"/>
    <property type="evidence" value="ECO:0007669"/>
    <property type="project" value="UniProtKB-UniRule"/>
</dbReference>
<evidence type="ECO:0000256" key="6">
    <source>
        <dbReference type="SAM" id="Coils"/>
    </source>
</evidence>
<dbReference type="OrthoDB" id="5294622at2"/>
<evidence type="ECO:0000256" key="2">
    <source>
        <dbReference type="ARBA" id="ARBA00022618"/>
    </source>
</evidence>
<reference evidence="7 8" key="1">
    <citation type="submission" date="2017-01" db="EMBL/GenBank/DDBJ databases">
        <authorList>
            <person name="Mah S.A."/>
            <person name="Swanson W.J."/>
            <person name="Moy G.W."/>
            <person name="Vacquier V.D."/>
        </authorList>
    </citation>
    <scope>NUCLEOTIDE SEQUENCE [LARGE SCALE GENOMIC DNA]</scope>
    <source>
        <strain evidence="7 8">M9</strain>
    </source>
</reference>
<name>A0A1R3VPX6_9GAMM</name>
<evidence type="ECO:0000256" key="5">
    <source>
        <dbReference type="HAMAP-Rule" id="MF_01092"/>
    </source>
</evidence>
<comment type="subunit">
    <text evidence="5">Interacts with FtsZ.</text>
</comment>
<evidence type="ECO:0000256" key="4">
    <source>
        <dbReference type="ARBA" id="ARBA00023306"/>
    </source>
</evidence>
<protein>
    <recommendedName>
        <fullName evidence="5">Cell division protein ZapD</fullName>
    </recommendedName>
    <alternativeName>
        <fullName evidence="5">Z ring-associated protein D</fullName>
    </alternativeName>
</protein>
<keyword evidence="2 5" id="KW-0132">Cell division</keyword>